<comment type="subcellular location">
    <subcellularLocation>
        <location evidence="1">Membrane</location>
        <topology evidence="1">Multi-pass membrane protein</topology>
    </subcellularLocation>
</comment>
<keyword evidence="4 6" id="KW-0472">Membrane</keyword>
<dbReference type="GO" id="GO:0016020">
    <property type="term" value="C:membrane"/>
    <property type="evidence" value="ECO:0007669"/>
    <property type="project" value="UniProtKB-SubCell"/>
</dbReference>
<feature type="transmembrane region" description="Helical" evidence="6">
    <location>
        <begin position="381"/>
        <end position="401"/>
    </location>
</feature>
<feature type="transmembrane region" description="Helical" evidence="6">
    <location>
        <begin position="229"/>
        <end position="251"/>
    </location>
</feature>
<feature type="transmembrane region" description="Helical" evidence="6">
    <location>
        <begin position="196"/>
        <end position="217"/>
    </location>
</feature>
<evidence type="ECO:0000256" key="6">
    <source>
        <dbReference type="SAM" id="Phobius"/>
    </source>
</evidence>
<dbReference type="Proteomes" id="UP000605253">
    <property type="component" value="Unassembled WGS sequence"/>
</dbReference>
<feature type="transmembrane region" description="Helical" evidence="6">
    <location>
        <begin position="271"/>
        <end position="288"/>
    </location>
</feature>
<evidence type="ECO:0000313" key="9">
    <source>
        <dbReference type="EMBL" id="GGF90844.1"/>
    </source>
</evidence>
<proteinExistence type="inferred from homology"/>
<keyword evidence="3 6" id="KW-1133">Transmembrane helix</keyword>
<feature type="transmembrane region" description="Helical" evidence="6">
    <location>
        <begin position="171"/>
        <end position="190"/>
    </location>
</feature>
<name>A0A917CK01_9GAMM</name>
<protein>
    <recommendedName>
        <fullName evidence="11">Threonine/serine exporter ThrE</fullName>
    </recommendedName>
</protein>
<dbReference type="Pfam" id="PF06738">
    <property type="entry name" value="ThrE"/>
    <property type="match status" value="1"/>
</dbReference>
<keyword evidence="10" id="KW-1185">Reference proteome</keyword>
<dbReference type="AlphaFoldDB" id="A0A917CK01"/>
<comment type="caution">
    <text evidence="9">The sequence shown here is derived from an EMBL/GenBank/DDBJ whole genome shotgun (WGS) entry which is preliminary data.</text>
</comment>
<evidence type="ECO:0000256" key="5">
    <source>
        <dbReference type="ARBA" id="ARBA00034125"/>
    </source>
</evidence>
<dbReference type="EMBL" id="BMEO01000003">
    <property type="protein sequence ID" value="GGF90844.1"/>
    <property type="molecule type" value="Genomic_DNA"/>
</dbReference>
<feature type="domain" description="Threonine/serine exporter-like N-terminal" evidence="7">
    <location>
        <begin position="16"/>
        <end position="250"/>
    </location>
</feature>
<comment type="similarity">
    <text evidence="5">Belongs to the ThrE exporter (TC 2.A.79) family.</text>
</comment>
<keyword evidence="2 6" id="KW-0812">Transmembrane</keyword>
<dbReference type="PANTHER" id="PTHR31082:SF4">
    <property type="entry name" value="PHEROMONE-REGULATED MEMBRANE PROTEIN 10"/>
    <property type="match status" value="1"/>
</dbReference>
<evidence type="ECO:0008006" key="11">
    <source>
        <dbReference type="Google" id="ProtNLM"/>
    </source>
</evidence>
<reference evidence="9" key="1">
    <citation type="journal article" date="2014" name="Int. J. Syst. Evol. Microbiol.">
        <title>Complete genome sequence of Corynebacterium casei LMG S-19264T (=DSM 44701T), isolated from a smear-ripened cheese.</title>
        <authorList>
            <consortium name="US DOE Joint Genome Institute (JGI-PGF)"/>
            <person name="Walter F."/>
            <person name="Albersmeier A."/>
            <person name="Kalinowski J."/>
            <person name="Ruckert C."/>
        </authorList>
    </citation>
    <scope>NUCLEOTIDE SEQUENCE</scope>
    <source>
        <strain evidence="9">CGMCC 1.12181</strain>
    </source>
</reference>
<feature type="transmembrane region" description="Helical" evidence="6">
    <location>
        <begin position="349"/>
        <end position="369"/>
    </location>
</feature>
<dbReference type="PANTHER" id="PTHR31082">
    <property type="entry name" value="PHEROMONE-REGULATED MEMBRANE PROTEIN 10"/>
    <property type="match status" value="1"/>
</dbReference>
<dbReference type="Pfam" id="PF12821">
    <property type="entry name" value="ThrE_2"/>
    <property type="match status" value="1"/>
</dbReference>
<evidence type="ECO:0000256" key="3">
    <source>
        <dbReference type="ARBA" id="ARBA00022989"/>
    </source>
</evidence>
<feature type="transmembrane region" description="Helical" evidence="6">
    <location>
        <begin position="118"/>
        <end position="135"/>
    </location>
</feature>
<accession>A0A917CK01</accession>
<sequence>MVSEKRKIRQKQAAMLISISKAIAEAGTPSHRLEAYMQVILEKFNFSGQFVAFPTAIIASIGEGDAQRTYMVKTKVGQINLGTLQRINGVINDLENNVINIDTAIETIRHIKDQESKYPGWLVVLAFGIVGAGFSTLFSGGWLDVLSAFCLGIVTGIFARTGDKYFHLSHVVAPFSAMVVGILAIMIHHYSSGINYVLVALSGLIVLIPGLGITIAMRELSTDHLVSGSGRLAGAVTVLFLLSFGLALGYLIGHRLFGDEAFTQSTPTPDWFRYLAIVITSLAFTVIFKARLADVFWIFLSIALAYTGSKLFKLWLDQPFISLATAVLIATAGNVYSRITDNPASLMQIPGIILLVPGSMGFNSLTAMYTHDTITGVQAAFSAALVAVAISVGLLAGNLFVPPKKDL</sequence>
<dbReference type="InterPro" id="IPR051361">
    <property type="entry name" value="ThrE/Ser_Exporter"/>
</dbReference>
<evidence type="ECO:0000259" key="7">
    <source>
        <dbReference type="Pfam" id="PF06738"/>
    </source>
</evidence>
<organism evidence="9 10">
    <name type="scientific">Marinicella pacifica</name>
    <dbReference type="NCBI Taxonomy" id="1171543"/>
    <lineage>
        <taxon>Bacteria</taxon>
        <taxon>Pseudomonadati</taxon>
        <taxon>Pseudomonadota</taxon>
        <taxon>Gammaproteobacteria</taxon>
        <taxon>Lysobacterales</taxon>
        <taxon>Marinicellaceae</taxon>
        <taxon>Marinicella</taxon>
    </lineage>
</organism>
<reference evidence="9" key="2">
    <citation type="submission" date="2020-09" db="EMBL/GenBank/DDBJ databases">
        <authorList>
            <person name="Sun Q."/>
            <person name="Zhou Y."/>
        </authorList>
    </citation>
    <scope>NUCLEOTIDE SEQUENCE</scope>
    <source>
        <strain evidence="9">CGMCC 1.12181</strain>
    </source>
</reference>
<evidence type="ECO:0000259" key="8">
    <source>
        <dbReference type="Pfam" id="PF12821"/>
    </source>
</evidence>
<dbReference type="InterPro" id="IPR024528">
    <property type="entry name" value="ThrE_2"/>
</dbReference>
<evidence type="ECO:0000256" key="2">
    <source>
        <dbReference type="ARBA" id="ARBA00022692"/>
    </source>
</evidence>
<evidence type="ECO:0000256" key="4">
    <source>
        <dbReference type="ARBA" id="ARBA00023136"/>
    </source>
</evidence>
<feature type="domain" description="Threonine/Serine exporter ThrE" evidence="8">
    <location>
        <begin position="275"/>
        <end position="396"/>
    </location>
</feature>
<dbReference type="RefSeq" id="WP_345258852.1">
    <property type="nucleotide sequence ID" value="NZ_BAABJF010000017.1"/>
</dbReference>
<gene>
    <name evidence="9" type="ORF">GCM10011365_09980</name>
</gene>
<feature type="transmembrane region" description="Helical" evidence="6">
    <location>
        <begin position="318"/>
        <end position="337"/>
    </location>
</feature>
<evidence type="ECO:0000313" key="10">
    <source>
        <dbReference type="Proteomes" id="UP000605253"/>
    </source>
</evidence>
<dbReference type="GO" id="GO:0022857">
    <property type="term" value="F:transmembrane transporter activity"/>
    <property type="evidence" value="ECO:0007669"/>
    <property type="project" value="InterPro"/>
</dbReference>
<evidence type="ECO:0000256" key="1">
    <source>
        <dbReference type="ARBA" id="ARBA00004141"/>
    </source>
</evidence>
<dbReference type="InterPro" id="IPR010619">
    <property type="entry name" value="ThrE-like_N"/>
</dbReference>